<keyword evidence="2" id="KW-1185">Reference proteome</keyword>
<organism evidence="1 2">
    <name type="scientific">Chryseosolibacter indicus</name>
    <dbReference type="NCBI Taxonomy" id="2782351"/>
    <lineage>
        <taxon>Bacteria</taxon>
        <taxon>Pseudomonadati</taxon>
        <taxon>Bacteroidota</taxon>
        <taxon>Cytophagia</taxon>
        <taxon>Cytophagales</taxon>
        <taxon>Chryseotaleaceae</taxon>
        <taxon>Chryseosolibacter</taxon>
    </lineage>
</organism>
<evidence type="ECO:0000313" key="2">
    <source>
        <dbReference type="Proteomes" id="UP000772618"/>
    </source>
</evidence>
<dbReference type="Gene3D" id="1.10.3680.10">
    <property type="entry name" value="TerB-like"/>
    <property type="match status" value="1"/>
</dbReference>
<evidence type="ECO:0000313" key="1">
    <source>
        <dbReference type="EMBL" id="MBT1702917.1"/>
    </source>
</evidence>
<dbReference type="EMBL" id="JAHESD010000010">
    <property type="protein sequence ID" value="MBT1702917.1"/>
    <property type="molecule type" value="Genomic_DNA"/>
</dbReference>
<dbReference type="Proteomes" id="UP000772618">
    <property type="component" value="Unassembled WGS sequence"/>
</dbReference>
<dbReference type="SUPFAM" id="SSF158682">
    <property type="entry name" value="TerB-like"/>
    <property type="match status" value="1"/>
</dbReference>
<protein>
    <recommendedName>
        <fullName evidence="3">TerB family tellurite resistance protein</fullName>
    </recommendedName>
</protein>
<accession>A0ABS5VN90</accession>
<name>A0ABS5VN90_9BACT</name>
<dbReference type="RefSeq" id="WP_254152887.1">
    <property type="nucleotide sequence ID" value="NZ_JAHESD010000010.1"/>
</dbReference>
<reference evidence="1 2" key="1">
    <citation type="submission" date="2021-05" db="EMBL/GenBank/DDBJ databases">
        <title>A Polyphasic approach of four new species of the genus Ohtaekwangia: Ohtaekwangia histidinii sp. nov., Ohtaekwangia cretensis sp. nov., Ohtaekwangia indiensis sp. nov., Ohtaekwangia reichenbachii sp. nov. from diverse environment.</title>
        <authorList>
            <person name="Octaviana S."/>
        </authorList>
    </citation>
    <scope>NUCLEOTIDE SEQUENCE [LARGE SCALE GENOMIC DNA]</scope>
    <source>
        <strain evidence="1 2">PWU20</strain>
    </source>
</reference>
<evidence type="ECO:0008006" key="3">
    <source>
        <dbReference type="Google" id="ProtNLM"/>
    </source>
</evidence>
<gene>
    <name evidence="1" type="ORF">KK060_06480</name>
</gene>
<sequence>MNFSDILNLFKQGKASARSHMKNLIEMAAIDGVLDLKEHDLLLKIAKRNNISEAQLREIHGNPTKVSFKLPEDRRERFHQFYDLVHMMSIDKSVHSEEMNLCNLFAIKFGYAREKSAELITSIQGNIYNNQSHEETYKRLEWMLD</sequence>
<proteinExistence type="predicted"/>
<comment type="caution">
    <text evidence="1">The sequence shown here is derived from an EMBL/GenBank/DDBJ whole genome shotgun (WGS) entry which is preliminary data.</text>
</comment>
<dbReference type="InterPro" id="IPR029024">
    <property type="entry name" value="TerB-like"/>
</dbReference>